<organism evidence="2 3">
    <name type="scientific">Plakobranchus ocellatus</name>
    <dbReference type="NCBI Taxonomy" id="259542"/>
    <lineage>
        <taxon>Eukaryota</taxon>
        <taxon>Metazoa</taxon>
        <taxon>Spiralia</taxon>
        <taxon>Lophotrochozoa</taxon>
        <taxon>Mollusca</taxon>
        <taxon>Gastropoda</taxon>
        <taxon>Heterobranchia</taxon>
        <taxon>Euthyneura</taxon>
        <taxon>Panpulmonata</taxon>
        <taxon>Sacoglossa</taxon>
        <taxon>Placobranchoidea</taxon>
        <taxon>Plakobranchidae</taxon>
        <taxon>Plakobranchus</taxon>
    </lineage>
</organism>
<evidence type="ECO:0000313" key="2">
    <source>
        <dbReference type="EMBL" id="GFO47863.1"/>
    </source>
</evidence>
<keyword evidence="1" id="KW-0732">Signal</keyword>
<dbReference type="EMBL" id="BLXT01008354">
    <property type="protein sequence ID" value="GFO47863.1"/>
    <property type="molecule type" value="Genomic_DNA"/>
</dbReference>
<name>A0AAV4DU42_9GAST</name>
<evidence type="ECO:0000313" key="3">
    <source>
        <dbReference type="Proteomes" id="UP000735302"/>
    </source>
</evidence>
<proteinExistence type="predicted"/>
<gene>
    <name evidence="2" type="ORF">PoB_007436800</name>
</gene>
<dbReference type="Proteomes" id="UP000735302">
    <property type="component" value="Unassembled WGS sequence"/>
</dbReference>
<feature type="signal peptide" evidence="1">
    <location>
        <begin position="1"/>
        <end position="19"/>
    </location>
</feature>
<evidence type="ECO:0000256" key="1">
    <source>
        <dbReference type="SAM" id="SignalP"/>
    </source>
</evidence>
<dbReference type="Gene3D" id="2.10.90.10">
    <property type="entry name" value="Cystine-knot cytokines"/>
    <property type="match status" value="1"/>
</dbReference>
<evidence type="ECO:0008006" key="4">
    <source>
        <dbReference type="Google" id="ProtNLM"/>
    </source>
</evidence>
<reference evidence="2 3" key="1">
    <citation type="journal article" date="2021" name="Elife">
        <title>Chloroplast acquisition without the gene transfer in kleptoplastic sea slugs, Plakobranchus ocellatus.</title>
        <authorList>
            <person name="Maeda T."/>
            <person name="Takahashi S."/>
            <person name="Yoshida T."/>
            <person name="Shimamura S."/>
            <person name="Takaki Y."/>
            <person name="Nagai Y."/>
            <person name="Toyoda A."/>
            <person name="Suzuki Y."/>
            <person name="Arimoto A."/>
            <person name="Ishii H."/>
            <person name="Satoh N."/>
            <person name="Nishiyama T."/>
            <person name="Hasebe M."/>
            <person name="Maruyama T."/>
            <person name="Minagawa J."/>
            <person name="Obokata J."/>
            <person name="Shigenobu S."/>
        </authorList>
    </citation>
    <scope>NUCLEOTIDE SEQUENCE [LARGE SCALE GENOMIC DNA]</scope>
</reference>
<keyword evidence="3" id="KW-1185">Reference proteome</keyword>
<dbReference type="InterPro" id="IPR029034">
    <property type="entry name" value="Cystine-knot_cytokine"/>
</dbReference>
<protein>
    <recommendedName>
        <fullName evidence="4">Spaetzle domain-containing protein</fullName>
    </recommendedName>
</protein>
<dbReference type="AlphaFoldDB" id="A0AAV4DU42"/>
<dbReference type="SUPFAM" id="SSF57501">
    <property type="entry name" value="Cystine-knot cytokines"/>
    <property type="match status" value="1"/>
</dbReference>
<sequence>MHRQYLLLLFAAISDSVLSLSYYSLPPSMRGAFRTEAELLNDTVLMAGGLTQSRQRTLWITHNNFLKNHRDVERTIQQFMMDNDIHGAGYTEYSSGRYVDGCCPQLAFFSAIEMLTNIEGVRKYLVHFDKETPPKYQYVPFALCTGKELYCNHGHCFQGTTIINLLAYDNGKRTPISFDQFEVPTYCGCVQY</sequence>
<accession>A0AAV4DU42</accession>
<comment type="caution">
    <text evidence="2">The sequence shown here is derived from an EMBL/GenBank/DDBJ whole genome shotgun (WGS) entry which is preliminary data.</text>
</comment>
<feature type="chain" id="PRO_5043439088" description="Spaetzle domain-containing protein" evidence="1">
    <location>
        <begin position="20"/>
        <end position="192"/>
    </location>
</feature>